<accession>A0A381XNE3</accession>
<dbReference type="AlphaFoldDB" id="A0A381XNE3"/>
<sequence length="51" mass="5901">MGSHLLDCGAYVINLGRTKPNFCDNRKSSRHYQVDFYETRTLEHSLNEIIG</sequence>
<reference evidence="1" key="1">
    <citation type="submission" date="2018-05" db="EMBL/GenBank/DDBJ databases">
        <authorList>
            <person name="Lanie J.A."/>
            <person name="Ng W.-L."/>
            <person name="Kazmierczak K.M."/>
            <person name="Andrzejewski T.M."/>
            <person name="Davidsen T.M."/>
            <person name="Wayne K.J."/>
            <person name="Tettelin H."/>
            <person name="Glass J.I."/>
            <person name="Rusch D."/>
            <person name="Podicherti R."/>
            <person name="Tsui H.-C.T."/>
            <person name="Winkler M.E."/>
        </authorList>
    </citation>
    <scope>NUCLEOTIDE SEQUENCE</scope>
</reference>
<gene>
    <name evidence="1" type="ORF">METZ01_LOCUS119072</name>
</gene>
<evidence type="ECO:0000313" key="1">
    <source>
        <dbReference type="EMBL" id="SVA66218.1"/>
    </source>
</evidence>
<proteinExistence type="predicted"/>
<organism evidence="1">
    <name type="scientific">marine metagenome</name>
    <dbReference type="NCBI Taxonomy" id="408172"/>
    <lineage>
        <taxon>unclassified sequences</taxon>
        <taxon>metagenomes</taxon>
        <taxon>ecological metagenomes</taxon>
    </lineage>
</organism>
<name>A0A381XNE3_9ZZZZ</name>
<protein>
    <submittedName>
        <fullName evidence="1">Uncharacterized protein</fullName>
    </submittedName>
</protein>
<feature type="non-terminal residue" evidence="1">
    <location>
        <position position="51"/>
    </location>
</feature>
<dbReference type="EMBL" id="UINC01015786">
    <property type="protein sequence ID" value="SVA66218.1"/>
    <property type="molecule type" value="Genomic_DNA"/>
</dbReference>